<sequence>MTQFCDKIIDVFLTEKPRVKDWKKYLILREEWSKYREIFYNRCRIRADKEIDPTMKQKLVSLENKVKKEPENLPRMNQVFAGDFVGSNWFYVILELKQTRKFAPSEPSFCQGLSRLGLIDDEMDRHCELLKEIQDSPTDINAIITRRRKDFTDEFFQYLNLVSETCDSLEDRDEVSRLAARCLSAVGTYDMTLEAVENLDSAQAKFDDILNSPSVDVACEKIKSLAKGKELDSSLVLLINSAWASAKDSTTMKNEVKDIMYRLYKATKSSLKSMAPKEIKLLKHLLNITDPEERFSALATAFSPGNEHEAKDPHALYTTPKELHKWIKIMLDAYTLHKEETDIKEAKKMTQPVVIQRLFILKETIEEEYLDQTTAQRTGDKTKLEEL</sequence>
<dbReference type="AlphaFoldDB" id="A0A2P5XNX6"/>
<protein>
    <submittedName>
        <fullName evidence="1">Uncharacterized protein</fullName>
    </submittedName>
</protein>
<dbReference type="Proteomes" id="UP000239757">
    <property type="component" value="Unassembled WGS sequence"/>
</dbReference>
<gene>
    <name evidence="1" type="ORF">GOBAR_AA15691</name>
</gene>
<proteinExistence type="predicted"/>
<accession>A0A2P5XNX6</accession>
<reference evidence="1 2" key="1">
    <citation type="submission" date="2015-01" db="EMBL/GenBank/DDBJ databases">
        <title>Genome of allotetraploid Gossypium barbadense reveals genomic plasticity and fiber elongation in cotton evolution.</title>
        <authorList>
            <person name="Chen X."/>
            <person name="Liu X."/>
            <person name="Zhao B."/>
            <person name="Zheng H."/>
            <person name="Hu Y."/>
            <person name="Lu G."/>
            <person name="Yang C."/>
            <person name="Chen J."/>
            <person name="Shan C."/>
            <person name="Zhang L."/>
            <person name="Zhou Y."/>
            <person name="Wang L."/>
            <person name="Guo W."/>
            <person name="Bai Y."/>
            <person name="Ruan J."/>
            <person name="Shangguan X."/>
            <person name="Mao Y."/>
            <person name="Jiang J."/>
            <person name="Zhu Y."/>
            <person name="Lei J."/>
            <person name="Kang H."/>
            <person name="Chen S."/>
            <person name="He X."/>
            <person name="Wang R."/>
            <person name="Wang Y."/>
            <person name="Chen J."/>
            <person name="Wang L."/>
            <person name="Yu S."/>
            <person name="Wang B."/>
            <person name="Wei J."/>
            <person name="Song S."/>
            <person name="Lu X."/>
            <person name="Gao Z."/>
            <person name="Gu W."/>
            <person name="Deng X."/>
            <person name="Ma D."/>
            <person name="Wang S."/>
            <person name="Liang W."/>
            <person name="Fang L."/>
            <person name="Cai C."/>
            <person name="Zhu X."/>
            <person name="Zhou B."/>
            <person name="Zhang Y."/>
            <person name="Chen Z."/>
            <person name="Xu S."/>
            <person name="Zhu R."/>
            <person name="Wang S."/>
            <person name="Zhang T."/>
            <person name="Zhao G."/>
        </authorList>
    </citation>
    <scope>NUCLEOTIDE SEQUENCE [LARGE SCALE GENOMIC DNA]</scope>
    <source>
        <strain evidence="2">cv. Xinhai21</strain>
        <tissue evidence="1">Leaf</tissue>
    </source>
</reference>
<evidence type="ECO:0000313" key="2">
    <source>
        <dbReference type="Proteomes" id="UP000239757"/>
    </source>
</evidence>
<dbReference type="GO" id="GO:0009941">
    <property type="term" value="C:chloroplast envelope"/>
    <property type="evidence" value="ECO:0007669"/>
    <property type="project" value="TreeGrafter"/>
</dbReference>
<evidence type="ECO:0000313" key="1">
    <source>
        <dbReference type="EMBL" id="PPS04974.1"/>
    </source>
</evidence>
<dbReference type="PANTHER" id="PTHR31755">
    <property type="entry name" value="FOLATE RECEPTOR-LIKE"/>
    <property type="match status" value="1"/>
</dbReference>
<dbReference type="OrthoDB" id="509361at2759"/>
<dbReference type="EMBL" id="KZ664524">
    <property type="protein sequence ID" value="PPS04974.1"/>
    <property type="molecule type" value="Genomic_DNA"/>
</dbReference>
<dbReference type="PANTHER" id="PTHR31755:SF2">
    <property type="entry name" value="OS08G0320800 PROTEIN"/>
    <property type="match status" value="1"/>
</dbReference>
<name>A0A2P5XNX6_GOSBA</name>
<organism evidence="1 2">
    <name type="scientific">Gossypium barbadense</name>
    <name type="common">Sea Island cotton</name>
    <name type="synonym">Hibiscus barbadensis</name>
    <dbReference type="NCBI Taxonomy" id="3634"/>
    <lineage>
        <taxon>Eukaryota</taxon>
        <taxon>Viridiplantae</taxon>
        <taxon>Streptophyta</taxon>
        <taxon>Embryophyta</taxon>
        <taxon>Tracheophyta</taxon>
        <taxon>Spermatophyta</taxon>
        <taxon>Magnoliopsida</taxon>
        <taxon>eudicotyledons</taxon>
        <taxon>Gunneridae</taxon>
        <taxon>Pentapetalae</taxon>
        <taxon>rosids</taxon>
        <taxon>malvids</taxon>
        <taxon>Malvales</taxon>
        <taxon>Malvaceae</taxon>
        <taxon>Malvoideae</taxon>
        <taxon>Gossypium</taxon>
    </lineage>
</organism>
<dbReference type="InterPro" id="IPR040320">
    <property type="entry name" value="At4g37920-like"/>
</dbReference>
<dbReference type="GO" id="GO:0009535">
    <property type="term" value="C:chloroplast thylakoid membrane"/>
    <property type="evidence" value="ECO:0007669"/>
    <property type="project" value="TreeGrafter"/>
</dbReference>